<keyword evidence="1" id="KW-0812">Transmembrane</keyword>
<organism evidence="2 3">
    <name type="scientific">Candidatus Scybalomonas excrementavium</name>
    <dbReference type="NCBI Taxonomy" id="2840943"/>
    <lineage>
        <taxon>Bacteria</taxon>
        <taxon>Bacillati</taxon>
        <taxon>Bacillota</taxon>
        <taxon>Clostridia</taxon>
        <taxon>Lachnospirales</taxon>
        <taxon>Lachnospiraceae</taxon>
        <taxon>Lachnospiraceae incertae sedis</taxon>
        <taxon>Candidatus Scybalomonas</taxon>
    </lineage>
</organism>
<reference evidence="2" key="1">
    <citation type="submission" date="2020-10" db="EMBL/GenBank/DDBJ databases">
        <authorList>
            <person name="Gilroy R."/>
        </authorList>
    </citation>
    <scope>NUCLEOTIDE SEQUENCE</scope>
    <source>
        <strain evidence="2">E3-2379</strain>
    </source>
</reference>
<keyword evidence="1" id="KW-1133">Transmembrane helix</keyword>
<proteinExistence type="predicted"/>
<sequence>MSLLIGFLIINGWMIAFSLEYVMTFLVMSVALLAVILTNSSSVSDEKKRNRIGYIFALSGVFTCFVDFLTTETLSFTIPMLVLLVLQEKNGQLKYWKDVLKQIVLYGLIFIISYACMFFLKWILATITIGKKALDSAIGSVMERSIGTVTMGQSTLDPSATTLQKLGGALWKNIGCLFPFKEMMSAPAVYTALFCCILFLFSCVYLFHGTSYYSNLGMSMLLLSLIPFLRFLLLSNHSYLHYFFTYRALLVSVVGAIYYTGKCCEEYWKRRWKRQWKRI</sequence>
<feature type="transmembrane region" description="Helical" evidence="1">
    <location>
        <begin position="240"/>
        <end position="261"/>
    </location>
</feature>
<evidence type="ECO:0000256" key="1">
    <source>
        <dbReference type="SAM" id="Phobius"/>
    </source>
</evidence>
<keyword evidence="1" id="KW-0472">Membrane</keyword>
<feature type="transmembrane region" description="Helical" evidence="1">
    <location>
        <begin position="188"/>
        <end position="207"/>
    </location>
</feature>
<dbReference type="EMBL" id="JADIML010000021">
    <property type="protein sequence ID" value="MBO8462436.1"/>
    <property type="molecule type" value="Genomic_DNA"/>
</dbReference>
<feature type="transmembrane region" description="Helical" evidence="1">
    <location>
        <begin position="12"/>
        <end position="40"/>
    </location>
</feature>
<comment type="caution">
    <text evidence="2">The sequence shown here is derived from an EMBL/GenBank/DDBJ whole genome shotgun (WGS) entry which is preliminary data.</text>
</comment>
<protein>
    <submittedName>
        <fullName evidence="2">Uncharacterized protein</fullName>
    </submittedName>
</protein>
<evidence type="ECO:0000313" key="3">
    <source>
        <dbReference type="Proteomes" id="UP000823618"/>
    </source>
</evidence>
<feature type="transmembrane region" description="Helical" evidence="1">
    <location>
        <begin position="52"/>
        <end position="83"/>
    </location>
</feature>
<feature type="transmembrane region" description="Helical" evidence="1">
    <location>
        <begin position="213"/>
        <end position="233"/>
    </location>
</feature>
<accession>A0A9D9N6L4</accession>
<gene>
    <name evidence="2" type="ORF">IAC13_00725</name>
</gene>
<dbReference type="Proteomes" id="UP000823618">
    <property type="component" value="Unassembled WGS sequence"/>
</dbReference>
<name>A0A9D9N6L4_9FIRM</name>
<feature type="transmembrane region" description="Helical" evidence="1">
    <location>
        <begin position="103"/>
        <end position="124"/>
    </location>
</feature>
<reference evidence="2" key="2">
    <citation type="journal article" date="2021" name="PeerJ">
        <title>Extensive microbial diversity within the chicken gut microbiome revealed by metagenomics and culture.</title>
        <authorList>
            <person name="Gilroy R."/>
            <person name="Ravi A."/>
            <person name="Getino M."/>
            <person name="Pursley I."/>
            <person name="Horton D.L."/>
            <person name="Alikhan N.F."/>
            <person name="Baker D."/>
            <person name="Gharbi K."/>
            <person name="Hall N."/>
            <person name="Watson M."/>
            <person name="Adriaenssens E.M."/>
            <person name="Foster-Nyarko E."/>
            <person name="Jarju S."/>
            <person name="Secka A."/>
            <person name="Antonio M."/>
            <person name="Oren A."/>
            <person name="Chaudhuri R.R."/>
            <person name="La Ragione R."/>
            <person name="Hildebrand F."/>
            <person name="Pallen M.J."/>
        </authorList>
    </citation>
    <scope>NUCLEOTIDE SEQUENCE</scope>
    <source>
        <strain evidence="2">E3-2379</strain>
    </source>
</reference>
<dbReference type="AlphaFoldDB" id="A0A9D9N6L4"/>
<evidence type="ECO:0000313" key="2">
    <source>
        <dbReference type="EMBL" id="MBO8462436.1"/>
    </source>
</evidence>